<dbReference type="RefSeq" id="XP_020131827.1">
    <property type="nucleotide sequence ID" value="XM_020271544.1"/>
</dbReference>
<dbReference type="OrthoDB" id="869189at2759"/>
<dbReference type="Pfam" id="PF03650">
    <property type="entry name" value="MPC"/>
    <property type="match status" value="1"/>
</dbReference>
<feature type="compositionally biased region" description="Low complexity" evidence="10">
    <location>
        <begin position="142"/>
        <end position="156"/>
    </location>
</feature>
<keyword evidence="4" id="KW-0812">Transmembrane</keyword>
<evidence type="ECO:0000256" key="9">
    <source>
        <dbReference type="RuleBase" id="RU363100"/>
    </source>
</evidence>
<evidence type="ECO:0000256" key="2">
    <source>
        <dbReference type="ARBA" id="ARBA00006416"/>
    </source>
</evidence>
<comment type="subcellular location">
    <subcellularLocation>
        <location evidence="1 9">Mitochondrion inner membrane</location>
        <topology evidence="1 9">Multi-pass membrane protein</topology>
    </subcellularLocation>
</comment>
<evidence type="ECO:0000256" key="10">
    <source>
        <dbReference type="SAM" id="MobiDB-lite"/>
    </source>
</evidence>
<evidence type="ECO:0000313" key="12">
    <source>
        <dbReference type="Proteomes" id="UP000183809"/>
    </source>
</evidence>
<evidence type="ECO:0000256" key="4">
    <source>
        <dbReference type="ARBA" id="ARBA00022692"/>
    </source>
</evidence>
<dbReference type="PANTHER" id="PTHR14154">
    <property type="entry name" value="UPF0041 BRAIN PROTEIN 44-RELATED"/>
    <property type="match status" value="1"/>
</dbReference>
<keyword evidence="3 9" id="KW-0813">Transport</keyword>
<sequence>MSAFRPTTRVLNFSRTVLRSPAFRQTPQRRLQSTAADANASSQSGFGRFWNSPVGPKTVHFWAPVMKWGLVLAGVADFFRPAENLSLSQNCALMATGAIWTRWCLIIKPKNVFLATVNFFLGCVGLVQTSRILSWRSSQKGQSVSEEAQQAAQEEASTGKKILEDPVAAAKAAKN</sequence>
<keyword evidence="12" id="KW-1185">Reference proteome</keyword>
<dbReference type="GO" id="GO:0005743">
    <property type="term" value="C:mitochondrial inner membrane"/>
    <property type="evidence" value="ECO:0007669"/>
    <property type="project" value="UniProtKB-SubCell"/>
</dbReference>
<name>A0A1J9S4W5_9PEZI</name>
<dbReference type="AlphaFoldDB" id="A0A1J9S4W5"/>
<feature type="region of interest" description="Disordered" evidence="10">
    <location>
        <begin position="138"/>
        <end position="162"/>
    </location>
</feature>
<keyword evidence="6" id="KW-1133">Transmembrane helix</keyword>
<organism evidence="11 12">
    <name type="scientific">Diplodia corticola</name>
    <dbReference type="NCBI Taxonomy" id="236234"/>
    <lineage>
        <taxon>Eukaryota</taxon>
        <taxon>Fungi</taxon>
        <taxon>Dikarya</taxon>
        <taxon>Ascomycota</taxon>
        <taxon>Pezizomycotina</taxon>
        <taxon>Dothideomycetes</taxon>
        <taxon>Dothideomycetes incertae sedis</taxon>
        <taxon>Botryosphaeriales</taxon>
        <taxon>Botryosphaeriaceae</taxon>
        <taxon>Diplodia</taxon>
    </lineage>
</organism>
<gene>
    <name evidence="11" type="ORF">BKCO1_160009</name>
</gene>
<dbReference type="EMBL" id="MNUE01000016">
    <property type="protein sequence ID" value="OJD35567.1"/>
    <property type="molecule type" value="Genomic_DNA"/>
</dbReference>
<accession>A0A1J9S4W5</accession>
<keyword evidence="5 9" id="KW-0999">Mitochondrion inner membrane</keyword>
<comment type="caution">
    <text evidence="11">The sequence shown here is derived from an EMBL/GenBank/DDBJ whole genome shotgun (WGS) entry which is preliminary data.</text>
</comment>
<keyword evidence="8" id="KW-0472">Membrane</keyword>
<protein>
    <recommendedName>
        <fullName evidence="9">Mitochondrial pyruvate carrier</fullName>
    </recommendedName>
</protein>
<dbReference type="STRING" id="236234.A0A1J9S4W5"/>
<evidence type="ECO:0000256" key="8">
    <source>
        <dbReference type="ARBA" id="ARBA00023136"/>
    </source>
</evidence>
<evidence type="ECO:0000256" key="6">
    <source>
        <dbReference type="ARBA" id="ARBA00022989"/>
    </source>
</evidence>
<reference evidence="11 12" key="1">
    <citation type="submission" date="2016-10" db="EMBL/GenBank/DDBJ databases">
        <title>Proteomics and genomics reveal pathogen-plant mechanisms compatible with a hemibiotrophic lifestyle of Diplodia corticola.</title>
        <authorList>
            <person name="Fernandes I."/>
            <person name="De Jonge R."/>
            <person name="Van De Peer Y."/>
            <person name="Devreese B."/>
            <person name="Alves A."/>
            <person name="Esteves A.C."/>
        </authorList>
    </citation>
    <scope>NUCLEOTIDE SEQUENCE [LARGE SCALE GENOMIC DNA]</scope>
    <source>
        <strain evidence="11 12">CBS 112549</strain>
    </source>
</reference>
<evidence type="ECO:0000256" key="3">
    <source>
        <dbReference type="ARBA" id="ARBA00022448"/>
    </source>
</evidence>
<evidence type="ECO:0000256" key="7">
    <source>
        <dbReference type="ARBA" id="ARBA00023128"/>
    </source>
</evidence>
<dbReference type="InterPro" id="IPR005336">
    <property type="entry name" value="MPC"/>
</dbReference>
<proteinExistence type="inferred from homology"/>
<dbReference type="GO" id="GO:0006850">
    <property type="term" value="P:pyruvate import into mitochondria"/>
    <property type="evidence" value="ECO:0007669"/>
    <property type="project" value="InterPro"/>
</dbReference>
<comment type="similarity">
    <text evidence="2 9">Belongs to the mitochondrial pyruvate carrier (MPC) (TC 2.A.105) family.</text>
</comment>
<evidence type="ECO:0000313" key="11">
    <source>
        <dbReference type="EMBL" id="OJD35567.1"/>
    </source>
</evidence>
<dbReference type="Proteomes" id="UP000183809">
    <property type="component" value="Unassembled WGS sequence"/>
</dbReference>
<dbReference type="GeneID" id="31011803"/>
<keyword evidence="7 9" id="KW-0496">Mitochondrion</keyword>
<evidence type="ECO:0000256" key="5">
    <source>
        <dbReference type="ARBA" id="ARBA00022792"/>
    </source>
</evidence>
<comment type="function">
    <text evidence="9">Mediates the uptake of pyruvate into mitochondria.</text>
</comment>
<evidence type="ECO:0000256" key="1">
    <source>
        <dbReference type="ARBA" id="ARBA00004448"/>
    </source>
</evidence>